<organism evidence="2 3">
    <name type="scientific">Mycobacterium szulgai</name>
    <dbReference type="NCBI Taxonomy" id="1787"/>
    <lineage>
        <taxon>Bacteria</taxon>
        <taxon>Bacillati</taxon>
        <taxon>Actinomycetota</taxon>
        <taxon>Actinomycetes</taxon>
        <taxon>Mycobacteriales</taxon>
        <taxon>Mycobacteriaceae</taxon>
        <taxon>Mycobacterium</taxon>
    </lineage>
</organism>
<dbReference type="Proteomes" id="UP000193317">
    <property type="component" value="Unassembled WGS sequence"/>
</dbReference>
<dbReference type="OrthoDB" id="1551227at2"/>
<reference evidence="2 3" key="1">
    <citation type="submission" date="2016-01" db="EMBL/GenBank/DDBJ databases">
        <title>The new phylogeny of the genus Mycobacterium.</title>
        <authorList>
            <person name="Tarcisio F."/>
            <person name="Conor M."/>
            <person name="Antonella G."/>
            <person name="Elisabetta G."/>
            <person name="Giulia F.S."/>
            <person name="Sara T."/>
            <person name="Anna F."/>
            <person name="Clotilde B."/>
            <person name="Roberto B."/>
            <person name="Veronica D.S."/>
            <person name="Fabio R."/>
            <person name="Monica P."/>
            <person name="Olivier J."/>
            <person name="Enrico T."/>
            <person name="Nicola S."/>
        </authorList>
    </citation>
    <scope>NUCLEOTIDE SEQUENCE [LARGE SCALE GENOMIC DNA]</scope>
    <source>
        <strain evidence="2 3">DSM 44166</strain>
    </source>
</reference>
<feature type="domain" description="DUF3644" evidence="1">
    <location>
        <begin position="10"/>
        <end position="192"/>
    </location>
</feature>
<dbReference type="Pfam" id="PF12358">
    <property type="entry name" value="DUF3644"/>
    <property type="match status" value="1"/>
</dbReference>
<evidence type="ECO:0000313" key="3">
    <source>
        <dbReference type="Proteomes" id="UP000193317"/>
    </source>
</evidence>
<accession>A0A1X2EEU5</accession>
<dbReference type="EMBL" id="LQPW01000107">
    <property type="protein sequence ID" value="ORW99668.1"/>
    <property type="molecule type" value="Genomic_DNA"/>
</dbReference>
<gene>
    <name evidence="2" type="ORF">AWC27_02270</name>
</gene>
<evidence type="ECO:0000259" key="1">
    <source>
        <dbReference type="Pfam" id="PF12358"/>
    </source>
</evidence>
<name>A0A1X2EEU5_MYCSZ</name>
<proteinExistence type="predicted"/>
<keyword evidence="3" id="KW-1185">Reference proteome</keyword>
<comment type="caution">
    <text evidence="2">The sequence shown here is derived from an EMBL/GenBank/DDBJ whole genome shotgun (WGS) entry which is preliminary data.</text>
</comment>
<protein>
    <recommendedName>
        <fullName evidence="1">DUF3644 domain-containing protein</fullName>
    </recommendedName>
</protein>
<dbReference type="InterPro" id="IPR022104">
    <property type="entry name" value="DUF3644"/>
</dbReference>
<dbReference type="AlphaFoldDB" id="A0A1X2EEU5"/>
<sequence length="357" mass="41354">MARPARWKALVDAARAEACLAVRLYNDPSEPRSFEGFIVHMHLAWLYVLHAEFQRDGIDYRYRMKANPRRLEKVDGEPKTWELAKCVIERWPDQTAVRANIEFFIALRNKVEHRFTKFQQELALAVGGRSQALLLNFEEELTDQFGIRFSLATKLRFPVFIGSFTAEGQQALERLHSKLPNELKRFIVHSADSLPNDVRDDDKYDMRLRVYLELVKNPASATPIQFVRAADMTDEEKALIRDTGLVIVREQQRDVSNCGWMKPRQVVEAVAARIPFVFNMAHFVRAWKAEAVRPGWGGNNPERTIEQYCRYDEPHRDYTYSSAYVEHLVRRLENADGFRQLVGMTPQSLPTRQAVAS</sequence>
<dbReference type="RefSeq" id="WP_085671248.1">
    <property type="nucleotide sequence ID" value="NZ_LQPW01000107.1"/>
</dbReference>
<evidence type="ECO:0000313" key="2">
    <source>
        <dbReference type="EMBL" id="ORW99668.1"/>
    </source>
</evidence>